<dbReference type="EMBL" id="LAZR01000190">
    <property type="protein sequence ID" value="KKN83134.1"/>
    <property type="molecule type" value="Genomic_DNA"/>
</dbReference>
<comment type="caution">
    <text evidence="9">The sequence shown here is derived from an EMBL/GenBank/DDBJ whole genome shotgun (WGS) entry which is preliminary data.</text>
</comment>
<keyword evidence="1" id="KW-0597">Phosphoprotein</keyword>
<dbReference type="InterPro" id="IPR003594">
    <property type="entry name" value="HATPase_dom"/>
</dbReference>
<reference evidence="9" key="1">
    <citation type="journal article" date="2015" name="Nature">
        <title>Complex archaea that bridge the gap between prokaryotes and eukaryotes.</title>
        <authorList>
            <person name="Spang A."/>
            <person name="Saw J.H."/>
            <person name="Jorgensen S.L."/>
            <person name="Zaremba-Niedzwiedzka K."/>
            <person name="Martijn J."/>
            <person name="Lind A.E."/>
            <person name="van Eijk R."/>
            <person name="Schleper C."/>
            <person name="Guy L."/>
            <person name="Ettema T.J."/>
        </authorList>
    </citation>
    <scope>NUCLEOTIDE SEQUENCE</scope>
</reference>
<keyword evidence="5" id="KW-0067">ATP-binding</keyword>
<dbReference type="InterPro" id="IPR005467">
    <property type="entry name" value="His_kinase_dom"/>
</dbReference>
<accession>A0A0F9TUW0</accession>
<dbReference type="InterPro" id="IPR004358">
    <property type="entry name" value="Sig_transdc_His_kin-like_C"/>
</dbReference>
<gene>
    <name evidence="9" type="ORF">LCGC14_0302480</name>
</gene>
<dbReference type="SMART" id="SM00240">
    <property type="entry name" value="FHA"/>
    <property type="match status" value="1"/>
</dbReference>
<dbReference type="InterPro" id="IPR036890">
    <property type="entry name" value="HATPase_C_sf"/>
</dbReference>
<dbReference type="PANTHER" id="PTHR43065">
    <property type="entry name" value="SENSOR HISTIDINE KINASE"/>
    <property type="match status" value="1"/>
</dbReference>
<evidence type="ECO:0000256" key="5">
    <source>
        <dbReference type="ARBA" id="ARBA00022840"/>
    </source>
</evidence>
<feature type="domain" description="FHA" evidence="7">
    <location>
        <begin position="13"/>
        <end position="71"/>
    </location>
</feature>
<dbReference type="Gene3D" id="2.60.200.20">
    <property type="match status" value="1"/>
</dbReference>
<keyword evidence="6" id="KW-0902">Two-component regulatory system</keyword>
<dbReference type="SUPFAM" id="SSF55781">
    <property type="entry name" value="GAF domain-like"/>
    <property type="match status" value="1"/>
</dbReference>
<evidence type="ECO:0000256" key="3">
    <source>
        <dbReference type="ARBA" id="ARBA00022741"/>
    </source>
</evidence>
<evidence type="ECO:0000313" key="9">
    <source>
        <dbReference type="EMBL" id="KKN83134.1"/>
    </source>
</evidence>
<dbReference type="InterPro" id="IPR032030">
    <property type="entry name" value="YscD_cytoplasmic_dom"/>
</dbReference>
<dbReference type="GO" id="GO:0005524">
    <property type="term" value="F:ATP binding"/>
    <property type="evidence" value="ECO:0007669"/>
    <property type="project" value="UniProtKB-KW"/>
</dbReference>
<sequence>MASIHIIQGPDKGRRFELTDGESLIGRRDCDVELTDNTVSRHHFRLTSDAGRWLLDDLGSANGTFLNGQKVTGSSPVEPGDQIRCGRSLLVFARAGDTVPGMSGVDMDESGKLVDAAIVATVPSNEDSVVIPTPEAGAQAIGNLRILYDFIAETTSIFTVDVLLRRTLQKVFDVLNADRSFIMLMADGDEPAEGQSRRLVLKASIVSEDSENTEAPISRTIINEVIRNEVGILSSNAMGDKRFAAGKSVHDFSIRSAICVPIKGRESILGVIHVDCSVSAHTYSTEQLRLLTAIGYQTGLAIENVRLYEATLQSERLAAVGETVAVLSHHIKNILQALQAGIDVVHSALSADNLAKANQAWPIVQRGLGRTNELILNMLAFSKARQPQREDLNVNAILRDCLELIGSQADEKGVAVVTDLDDVPPLAADAAGLQHAVLNLLSNALAAVEPQAGIITVRSHYDSMNRIILIDVIDNGSGISDDLLDEIFKPFFSAKGQEGTGLGLAVAKKIVEEHGGAITLASTPGEGTTFTIALPTMPAGDASETMVPPTD</sequence>
<dbReference type="SUPFAM" id="SSF55874">
    <property type="entry name" value="ATPase domain of HSP90 chaperone/DNA topoisomerase II/histidine kinase"/>
    <property type="match status" value="1"/>
</dbReference>
<dbReference type="SMART" id="SM00387">
    <property type="entry name" value="HATPase_c"/>
    <property type="match status" value="1"/>
</dbReference>
<evidence type="ECO:0000259" key="8">
    <source>
        <dbReference type="PROSITE" id="PS50109"/>
    </source>
</evidence>
<dbReference type="Pfam" id="PF16697">
    <property type="entry name" value="Yop-YscD_cpl"/>
    <property type="match status" value="1"/>
</dbReference>
<dbReference type="PRINTS" id="PR00344">
    <property type="entry name" value="BCTRLSENSOR"/>
</dbReference>
<dbReference type="InterPro" id="IPR008984">
    <property type="entry name" value="SMAD_FHA_dom_sf"/>
</dbReference>
<dbReference type="Gene3D" id="3.30.565.10">
    <property type="entry name" value="Histidine kinase-like ATPase, C-terminal domain"/>
    <property type="match status" value="1"/>
</dbReference>
<evidence type="ECO:0008006" key="10">
    <source>
        <dbReference type="Google" id="ProtNLM"/>
    </source>
</evidence>
<dbReference type="InterPro" id="IPR036097">
    <property type="entry name" value="HisK_dim/P_sf"/>
</dbReference>
<dbReference type="CDD" id="cd00075">
    <property type="entry name" value="HATPase"/>
    <property type="match status" value="1"/>
</dbReference>
<evidence type="ECO:0000256" key="4">
    <source>
        <dbReference type="ARBA" id="ARBA00022777"/>
    </source>
</evidence>
<dbReference type="Gene3D" id="1.10.287.130">
    <property type="match status" value="1"/>
</dbReference>
<dbReference type="CDD" id="cd00060">
    <property type="entry name" value="FHA"/>
    <property type="match status" value="1"/>
</dbReference>
<dbReference type="AlphaFoldDB" id="A0A0F9TUW0"/>
<dbReference type="SUPFAM" id="SSF47384">
    <property type="entry name" value="Homodimeric domain of signal transducing histidine kinase"/>
    <property type="match status" value="1"/>
</dbReference>
<dbReference type="Gene3D" id="3.30.450.40">
    <property type="match status" value="1"/>
</dbReference>
<dbReference type="Pfam" id="PF02518">
    <property type="entry name" value="HATPase_c"/>
    <property type="match status" value="1"/>
</dbReference>
<dbReference type="GO" id="GO:0000155">
    <property type="term" value="F:phosphorelay sensor kinase activity"/>
    <property type="evidence" value="ECO:0007669"/>
    <property type="project" value="InterPro"/>
</dbReference>
<keyword evidence="2" id="KW-0808">Transferase</keyword>
<dbReference type="InterPro" id="IPR000253">
    <property type="entry name" value="FHA_dom"/>
</dbReference>
<dbReference type="InterPro" id="IPR003018">
    <property type="entry name" value="GAF"/>
</dbReference>
<protein>
    <recommendedName>
        <fullName evidence="10">FHA domain-containing protein</fullName>
    </recommendedName>
</protein>
<keyword evidence="3" id="KW-0547">Nucleotide-binding</keyword>
<dbReference type="PROSITE" id="PS50109">
    <property type="entry name" value="HIS_KIN"/>
    <property type="match status" value="1"/>
</dbReference>
<proteinExistence type="predicted"/>
<dbReference type="PANTHER" id="PTHR43065:SF10">
    <property type="entry name" value="PEROXIDE STRESS-ACTIVATED HISTIDINE KINASE MAK3"/>
    <property type="match status" value="1"/>
</dbReference>
<dbReference type="SMART" id="SM00065">
    <property type="entry name" value="GAF"/>
    <property type="match status" value="1"/>
</dbReference>
<dbReference type="SUPFAM" id="SSF49879">
    <property type="entry name" value="SMAD/FHA domain"/>
    <property type="match status" value="1"/>
</dbReference>
<organism evidence="9">
    <name type="scientific">marine sediment metagenome</name>
    <dbReference type="NCBI Taxonomy" id="412755"/>
    <lineage>
        <taxon>unclassified sequences</taxon>
        <taxon>metagenomes</taxon>
        <taxon>ecological metagenomes</taxon>
    </lineage>
</organism>
<feature type="domain" description="Histidine kinase" evidence="8">
    <location>
        <begin position="326"/>
        <end position="538"/>
    </location>
</feature>
<evidence type="ECO:0000256" key="1">
    <source>
        <dbReference type="ARBA" id="ARBA00022553"/>
    </source>
</evidence>
<evidence type="ECO:0000259" key="7">
    <source>
        <dbReference type="PROSITE" id="PS50006"/>
    </source>
</evidence>
<dbReference type="Pfam" id="PF01590">
    <property type="entry name" value="GAF"/>
    <property type="match status" value="1"/>
</dbReference>
<dbReference type="InterPro" id="IPR029016">
    <property type="entry name" value="GAF-like_dom_sf"/>
</dbReference>
<keyword evidence="4" id="KW-0418">Kinase</keyword>
<name>A0A0F9TUW0_9ZZZZ</name>
<evidence type="ECO:0000256" key="6">
    <source>
        <dbReference type="ARBA" id="ARBA00023012"/>
    </source>
</evidence>
<evidence type="ECO:0000256" key="2">
    <source>
        <dbReference type="ARBA" id="ARBA00022679"/>
    </source>
</evidence>
<dbReference type="PROSITE" id="PS50006">
    <property type="entry name" value="FHA_DOMAIN"/>
    <property type="match status" value="1"/>
</dbReference>